<dbReference type="Proteomes" id="UP000827872">
    <property type="component" value="Linkage Group LG13"/>
</dbReference>
<keyword evidence="2" id="KW-1185">Reference proteome</keyword>
<organism evidence="1 2">
    <name type="scientific">Sphaerodactylus townsendi</name>
    <dbReference type="NCBI Taxonomy" id="933632"/>
    <lineage>
        <taxon>Eukaryota</taxon>
        <taxon>Metazoa</taxon>
        <taxon>Chordata</taxon>
        <taxon>Craniata</taxon>
        <taxon>Vertebrata</taxon>
        <taxon>Euteleostomi</taxon>
        <taxon>Lepidosauria</taxon>
        <taxon>Squamata</taxon>
        <taxon>Bifurcata</taxon>
        <taxon>Gekkota</taxon>
        <taxon>Sphaerodactylidae</taxon>
        <taxon>Sphaerodactylus</taxon>
    </lineage>
</organism>
<protein>
    <submittedName>
        <fullName evidence="1">Uncharacterized protein</fullName>
    </submittedName>
</protein>
<sequence>MLATGAEQERWSQEEKSKAERFQALRRDREGKRADGGLQEKLEEVEDYLEEQPDVDPSDLDLQKHPALECSLHGEREGDEAMDVELAERLHQDGSSQPCSDRDFKALID</sequence>
<evidence type="ECO:0000313" key="1">
    <source>
        <dbReference type="EMBL" id="KAH8011893.1"/>
    </source>
</evidence>
<gene>
    <name evidence="1" type="ORF">K3G42_012146</name>
</gene>
<proteinExistence type="predicted"/>
<dbReference type="EMBL" id="CM037626">
    <property type="protein sequence ID" value="KAH8011893.1"/>
    <property type="molecule type" value="Genomic_DNA"/>
</dbReference>
<reference evidence="1" key="1">
    <citation type="submission" date="2021-08" db="EMBL/GenBank/DDBJ databases">
        <title>The first chromosome-level gecko genome reveals the dynamic sex chromosomes of Neotropical dwarf geckos (Sphaerodactylidae: Sphaerodactylus).</title>
        <authorList>
            <person name="Pinto B.J."/>
            <person name="Keating S.E."/>
            <person name="Gamble T."/>
        </authorList>
    </citation>
    <scope>NUCLEOTIDE SEQUENCE</scope>
    <source>
        <strain evidence="1">TG3544</strain>
    </source>
</reference>
<evidence type="ECO:0000313" key="2">
    <source>
        <dbReference type="Proteomes" id="UP000827872"/>
    </source>
</evidence>
<name>A0ACB8FX84_9SAUR</name>
<comment type="caution">
    <text evidence="1">The sequence shown here is derived from an EMBL/GenBank/DDBJ whole genome shotgun (WGS) entry which is preliminary data.</text>
</comment>
<accession>A0ACB8FX84</accession>